<comment type="caution">
    <text evidence="3">The sequence shown here is derived from an EMBL/GenBank/DDBJ whole genome shotgun (WGS) entry which is preliminary data.</text>
</comment>
<keyword evidence="6" id="KW-1185">Reference proteome</keyword>
<dbReference type="Proteomes" id="UP001634007">
    <property type="component" value="Unassembled WGS sequence"/>
</dbReference>
<sequence>MVLAVDLALRAVIIAGVAQYMVLPDEEGTPGTKRPRPSSSSSPGSSPSIPEQGQPAVDQREGSIGGSFPSLSSIEPLPSLSSDRDEVEQAAPDLETQRLEVGKRVDSFLSSYNKIAVRGDFLIKVGEELKLHTASEEELNRIKAAIESVSSRQGSERPTSARNAAKALFTALQPPE</sequence>
<evidence type="ECO:0000313" key="4">
    <source>
        <dbReference type="EMBL" id="KAL3713860.1"/>
    </source>
</evidence>
<dbReference type="AlphaFoldDB" id="A0ABD3IGN3"/>
<dbReference type="EMBL" id="JBJKBG010000015">
    <property type="protein sequence ID" value="KAL3713878.1"/>
    <property type="molecule type" value="Genomic_DNA"/>
</dbReference>
<evidence type="ECO:0000313" key="3">
    <source>
        <dbReference type="EMBL" id="KAL3713848.1"/>
    </source>
</evidence>
<evidence type="ECO:0000256" key="1">
    <source>
        <dbReference type="SAM" id="MobiDB-lite"/>
    </source>
</evidence>
<feature type="signal peptide" evidence="2">
    <location>
        <begin position="1"/>
        <end position="18"/>
    </location>
</feature>
<evidence type="ECO:0000256" key="2">
    <source>
        <dbReference type="SAM" id="SignalP"/>
    </source>
</evidence>
<organism evidence="3 6">
    <name type="scientific">Eucalyptus globulus</name>
    <name type="common">Tasmanian blue gum</name>
    <dbReference type="NCBI Taxonomy" id="34317"/>
    <lineage>
        <taxon>Eukaryota</taxon>
        <taxon>Viridiplantae</taxon>
        <taxon>Streptophyta</taxon>
        <taxon>Embryophyta</taxon>
        <taxon>Tracheophyta</taxon>
        <taxon>Spermatophyta</taxon>
        <taxon>Magnoliopsida</taxon>
        <taxon>eudicotyledons</taxon>
        <taxon>Gunneridae</taxon>
        <taxon>Pentapetalae</taxon>
        <taxon>rosids</taxon>
        <taxon>malvids</taxon>
        <taxon>Myrtales</taxon>
        <taxon>Myrtaceae</taxon>
        <taxon>Myrtoideae</taxon>
        <taxon>Eucalypteae</taxon>
        <taxon>Eucalyptus</taxon>
    </lineage>
</organism>
<evidence type="ECO:0000313" key="5">
    <source>
        <dbReference type="EMBL" id="KAL3713878.1"/>
    </source>
</evidence>
<proteinExistence type="predicted"/>
<protein>
    <submittedName>
        <fullName evidence="3">Uncharacterized protein</fullName>
    </submittedName>
</protein>
<feature type="compositionally biased region" description="Low complexity" evidence="1">
    <location>
        <begin position="37"/>
        <end position="50"/>
    </location>
</feature>
<keyword evidence="2" id="KW-0732">Signal</keyword>
<feature type="compositionally biased region" description="Low complexity" evidence="1">
    <location>
        <begin position="67"/>
        <end position="81"/>
    </location>
</feature>
<evidence type="ECO:0000313" key="6">
    <source>
        <dbReference type="Proteomes" id="UP001634007"/>
    </source>
</evidence>
<dbReference type="EMBL" id="JBJKBG010000016">
    <property type="protein sequence ID" value="KAL3713860.1"/>
    <property type="molecule type" value="Genomic_DNA"/>
</dbReference>
<accession>A0ABD3IGN3</accession>
<gene>
    <name evidence="5" type="ORF">ACJRO7_036366</name>
    <name evidence="4" type="ORF">ACJRO7_036375</name>
    <name evidence="3" type="ORF">ACJRO7_036377</name>
</gene>
<dbReference type="EMBL" id="JBJKBG010000017">
    <property type="protein sequence ID" value="KAL3713848.1"/>
    <property type="molecule type" value="Genomic_DNA"/>
</dbReference>
<feature type="chain" id="PRO_5044724754" evidence="2">
    <location>
        <begin position="19"/>
        <end position="176"/>
    </location>
</feature>
<feature type="region of interest" description="Disordered" evidence="1">
    <location>
        <begin position="25"/>
        <end position="95"/>
    </location>
</feature>
<name>A0ABD3IGN3_EUCGL</name>
<reference evidence="3 6" key="1">
    <citation type="submission" date="2024-11" db="EMBL/GenBank/DDBJ databases">
        <title>Chromosome-level genome assembly of Eucalyptus globulus Labill. provides insights into its genome evolution.</title>
        <authorList>
            <person name="Li X."/>
        </authorList>
    </citation>
    <scope>NUCLEOTIDE SEQUENCE [LARGE SCALE GENOMIC DNA]</scope>
    <source>
        <strain evidence="3">CL2024</strain>
        <tissue evidence="3">Fresh tender leaves</tissue>
    </source>
</reference>